<accession>A0A8J7PIG6</accession>
<dbReference type="PANTHER" id="PTHR11803">
    <property type="entry name" value="2-IMINOBUTANOATE/2-IMINOPROPANOATE DEAMINASE RIDA"/>
    <property type="match status" value="1"/>
</dbReference>
<evidence type="ECO:0000256" key="1">
    <source>
        <dbReference type="ARBA" id="ARBA00010552"/>
    </source>
</evidence>
<dbReference type="Proteomes" id="UP000664277">
    <property type="component" value="Unassembled WGS sequence"/>
</dbReference>
<dbReference type="NCBIfam" id="TIGR00004">
    <property type="entry name" value="Rid family detoxifying hydrolase"/>
    <property type="match status" value="1"/>
</dbReference>
<dbReference type="CDD" id="cd00448">
    <property type="entry name" value="YjgF_YER057c_UK114_family"/>
    <property type="match status" value="1"/>
</dbReference>
<dbReference type="Gene3D" id="3.30.1330.40">
    <property type="entry name" value="RutC-like"/>
    <property type="match status" value="1"/>
</dbReference>
<reference evidence="2" key="1">
    <citation type="submission" date="2021-02" db="EMBL/GenBank/DDBJ databases">
        <title>Genome-Resolved Metagenomics of a Microbial Community Performing Photosynthetic Biological Nutrient Removal.</title>
        <authorList>
            <person name="Mcdaniel E.A."/>
        </authorList>
    </citation>
    <scope>NUCLEOTIDE SEQUENCE</scope>
    <source>
        <strain evidence="2">UWPOB_OBS1</strain>
    </source>
</reference>
<comment type="similarity">
    <text evidence="1">Belongs to the RutC family.</text>
</comment>
<dbReference type="SUPFAM" id="SSF55298">
    <property type="entry name" value="YjgF-like"/>
    <property type="match status" value="1"/>
</dbReference>
<evidence type="ECO:0000313" key="2">
    <source>
        <dbReference type="EMBL" id="MBN8660963.1"/>
    </source>
</evidence>
<proteinExistence type="inferred from homology"/>
<sequence length="144" mass="15713">MGKQAINPGQSAPGPLGAYSHAIRVGDLLFISGQGCRDAKTGVERGLTLDESGKVLAYDIEAQTRGVLDNLGVVLKHAGLDYSDVVDITVFLHDMNDFERYNKVYATYFSHLPVPPCRTTVQVARLPGRNYIEMKAIASFAKEI</sequence>
<dbReference type="InterPro" id="IPR006175">
    <property type="entry name" value="YjgF/YER057c/UK114"/>
</dbReference>
<comment type="caution">
    <text evidence="2">The sequence shown here is derived from an EMBL/GenBank/DDBJ whole genome shotgun (WGS) entry which is preliminary data.</text>
</comment>
<evidence type="ECO:0000313" key="3">
    <source>
        <dbReference type="Proteomes" id="UP000664277"/>
    </source>
</evidence>
<dbReference type="GO" id="GO:0019239">
    <property type="term" value="F:deaminase activity"/>
    <property type="evidence" value="ECO:0007669"/>
    <property type="project" value="TreeGrafter"/>
</dbReference>
<dbReference type="PANTHER" id="PTHR11803:SF39">
    <property type="entry name" value="2-IMINOBUTANOATE_2-IMINOPROPANOATE DEAMINASE"/>
    <property type="match status" value="1"/>
</dbReference>
<dbReference type="FunFam" id="3.30.1330.40:FF:000001">
    <property type="entry name" value="L-PSP family endoribonuclease"/>
    <property type="match status" value="1"/>
</dbReference>
<protein>
    <submittedName>
        <fullName evidence="2">RidA family protein</fullName>
    </submittedName>
</protein>
<dbReference type="InterPro" id="IPR006056">
    <property type="entry name" value="RidA"/>
</dbReference>
<dbReference type="Pfam" id="PF01042">
    <property type="entry name" value="Ribonuc_L-PSP"/>
    <property type="match status" value="1"/>
</dbReference>
<organism evidence="2 3">
    <name type="scientific">Candidatus Obscuribacter phosphatis</name>
    <dbReference type="NCBI Taxonomy" id="1906157"/>
    <lineage>
        <taxon>Bacteria</taxon>
        <taxon>Bacillati</taxon>
        <taxon>Candidatus Melainabacteria</taxon>
        <taxon>Candidatus Obscuribacterales</taxon>
        <taxon>Candidatus Obscuribacteraceae</taxon>
        <taxon>Candidatus Obscuribacter</taxon>
    </lineage>
</organism>
<dbReference type="InterPro" id="IPR035959">
    <property type="entry name" value="RutC-like_sf"/>
</dbReference>
<gene>
    <name evidence="2" type="ORF">J0M35_11395</name>
</gene>
<dbReference type="AlphaFoldDB" id="A0A8J7PIG6"/>
<name>A0A8J7PIG6_9BACT</name>
<dbReference type="EMBL" id="JAFLCK010000015">
    <property type="protein sequence ID" value="MBN8660963.1"/>
    <property type="molecule type" value="Genomic_DNA"/>
</dbReference>
<dbReference type="GO" id="GO:0005829">
    <property type="term" value="C:cytosol"/>
    <property type="evidence" value="ECO:0007669"/>
    <property type="project" value="TreeGrafter"/>
</dbReference>